<organism evidence="7 8">
    <name type="scientific">Dillenia turbinata</name>
    <dbReference type="NCBI Taxonomy" id="194707"/>
    <lineage>
        <taxon>Eukaryota</taxon>
        <taxon>Viridiplantae</taxon>
        <taxon>Streptophyta</taxon>
        <taxon>Embryophyta</taxon>
        <taxon>Tracheophyta</taxon>
        <taxon>Spermatophyta</taxon>
        <taxon>Magnoliopsida</taxon>
        <taxon>eudicotyledons</taxon>
        <taxon>Gunneridae</taxon>
        <taxon>Pentapetalae</taxon>
        <taxon>Dilleniales</taxon>
        <taxon>Dilleniaceae</taxon>
        <taxon>Dillenia</taxon>
    </lineage>
</organism>
<protein>
    <submittedName>
        <fullName evidence="7">Methyltransferase type 11</fullName>
    </submittedName>
</protein>
<dbReference type="GO" id="GO:0008757">
    <property type="term" value="F:S-adenosylmethionine-dependent methyltransferase activity"/>
    <property type="evidence" value="ECO:0007669"/>
    <property type="project" value="InterPro"/>
</dbReference>
<dbReference type="EMBL" id="JBAMMX010000026">
    <property type="protein sequence ID" value="KAK6914318.1"/>
    <property type="molecule type" value="Genomic_DNA"/>
</dbReference>
<dbReference type="CDD" id="cd02440">
    <property type="entry name" value="AdoMet_MTases"/>
    <property type="match status" value="1"/>
</dbReference>
<evidence type="ECO:0000313" key="7">
    <source>
        <dbReference type="EMBL" id="KAK6914318.1"/>
    </source>
</evidence>
<dbReference type="InterPro" id="IPR029063">
    <property type="entry name" value="SAM-dependent_MTases_sf"/>
</dbReference>
<feature type="domain" description="Methyltransferase type 11" evidence="6">
    <location>
        <begin position="78"/>
        <end position="179"/>
    </location>
</feature>
<dbReference type="Pfam" id="PF08241">
    <property type="entry name" value="Methyltransf_11"/>
    <property type="match status" value="1"/>
</dbReference>
<feature type="compositionally biased region" description="Polar residues" evidence="5">
    <location>
        <begin position="512"/>
        <end position="521"/>
    </location>
</feature>
<reference evidence="7 8" key="1">
    <citation type="submission" date="2023-12" db="EMBL/GenBank/DDBJ databases">
        <title>A high-quality genome assembly for Dillenia turbinata (Dilleniales).</title>
        <authorList>
            <person name="Chanderbali A."/>
        </authorList>
    </citation>
    <scope>NUCLEOTIDE SEQUENCE [LARGE SCALE GENOMIC DNA]</scope>
    <source>
        <strain evidence="7">LSX21</strain>
        <tissue evidence="7">Leaf</tissue>
    </source>
</reference>
<dbReference type="Pfam" id="PF01564">
    <property type="entry name" value="Spermine_synth"/>
    <property type="match status" value="1"/>
</dbReference>
<comment type="caution">
    <text evidence="7">The sequence shown here is derived from an EMBL/GenBank/DDBJ whole genome shotgun (WGS) entry which is preliminary data.</text>
</comment>
<evidence type="ECO:0000259" key="6">
    <source>
        <dbReference type="Pfam" id="PF08241"/>
    </source>
</evidence>
<keyword evidence="4" id="KW-0511">Multifunctional enzyme</keyword>
<keyword evidence="8" id="KW-1185">Reference proteome</keyword>
<evidence type="ECO:0000256" key="5">
    <source>
        <dbReference type="SAM" id="MobiDB-lite"/>
    </source>
</evidence>
<sequence length="840" mass="93427">MDKKKKSKDKAAAEAELLTALGDFTKKENWDKFFTIRDNDDPFEWYAEWPQLKSLLLSLLLSIDDDVSAASSLQILIPGCGNSRLSEHLYDEGFKSITNIDFSKVVISDMLRKNVRSRPDMRWRVMDMTSMQFVDETFDAIIDKGGLDALMEPKIGPMLGTQYLSEVKRVLKSGGKFFCLTLAESHVLGLLFTKFRFGWKVNIQVIPHKPSNKPSFHTFLVVAQKENSTMVHQITSSVDQRSIDYNADQVRGLNEALDKENRAREDYFNGSDIVYSLEDLQLGAKGDLAEVSQGRRLRLILGDIGSSRFNYRAVLLDARQESGPFLYNCGIFLVPWVSHSSITWTISMKHSVKSIVVEIGSSGPGRSSWNLVEISIIFQTRAHEWLFSSEEGQWQVVESSKAARLIMVILDASHASASMDEIQKDLSPLVKPLATGEHENGAQIPFMMASDGIEHRKIVHQTSSTLTGSIIVEDVVYQNVEDRISYLLPDKELIFRRLIFQRSEGLVQSEALLSQGESSSETGRKKTCSSSKSKKRGNQRKNEGICLTLFFLTHLRLNGLERSSRLKIDHSFLASSYHAGIIAGFMLTSSYLERVALNGGMVKAVVLGLGAGLLPMFLHHYMPFFSIEVVELDPMVLDLAKSYFDLSEDKRLKVHIADGVQFVRALANPAAAEGAALSNGNGESCSNSNSYSSNGSCSVSGEVKADAKVDILIVDVDSSDSSSGMTCPAQDFVEVSFLLDVRQSLSEQGLFVVNLVSRSSAIKEMVVSRMKSVFAHLYCLQLEEDVNVVLFALHSEICIKEEGFPGAALRLEKLLNLKDWKRSQSILDSAEKIKCLTTTC</sequence>
<gene>
    <name evidence="7" type="ORF">RJ641_021639</name>
</gene>
<dbReference type="AlphaFoldDB" id="A0AAN8UCH7"/>
<dbReference type="Proteomes" id="UP001370490">
    <property type="component" value="Unassembled WGS sequence"/>
</dbReference>
<comment type="similarity">
    <text evidence="1">Belongs to the methyltransferase superfamily.</text>
</comment>
<accession>A0AAN8UCH7</accession>
<name>A0AAN8UCH7_9MAGN</name>
<dbReference type="SUPFAM" id="SSF53335">
    <property type="entry name" value="S-adenosyl-L-methionine-dependent methyltransferases"/>
    <property type="match status" value="2"/>
</dbReference>
<dbReference type="GO" id="GO:0032259">
    <property type="term" value="P:methylation"/>
    <property type="evidence" value="ECO:0007669"/>
    <property type="project" value="UniProtKB-KW"/>
</dbReference>
<feature type="region of interest" description="Disordered" evidence="5">
    <location>
        <begin position="512"/>
        <end position="538"/>
    </location>
</feature>
<dbReference type="Gene3D" id="3.40.50.150">
    <property type="entry name" value="Vaccinia Virus protein VP39"/>
    <property type="match status" value="2"/>
</dbReference>
<evidence type="ECO:0000256" key="4">
    <source>
        <dbReference type="ARBA" id="ARBA00023268"/>
    </source>
</evidence>
<dbReference type="PANTHER" id="PTHR12176:SF78">
    <property type="entry name" value="EEF1A LYSINE AND N-TERMINAL METHYLTRANSFERASE"/>
    <property type="match status" value="1"/>
</dbReference>
<evidence type="ECO:0000313" key="8">
    <source>
        <dbReference type="Proteomes" id="UP001370490"/>
    </source>
</evidence>
<dbReference type="FunFam" id="3.40.50.150:FF:000211">
    <property type="entry name" value="Methyltransferase-like protein 13"/>
    <property type="match status" value="1"/>
</dbReference>
<dbReference type="PANTHER" id="PTHR12176">
    <property type="entry name" value="SAM-DEPENDENT METHYLTRANSFERASE SUPERFAMILY PROTEIN"/>
    <property type="match status" value="1"/>
</dbReference>
<evidence type="ECO:0000256" key="1">
    <source>
        <dbReference type="ARBA" id="ARBA00008361"/>
    </source>
</evidence>
<proteinExistence type="inferred from homology"/>
<keyword evidence="2 7" id="KW-0489">Methyltransferase</keyword>
<dbReference type="InterPro" id="IPR051419">
    <property type="entry name" value="Lys/N-term_MeTrsfase_sf"/>
</dbReference>
<keyword evidence="3" id="KW-0808">Transferase</keyword>
<dbReference type="InterPro" id="IPR013216">
    <property type="entry name" value="Methyltransf_11"/>
</dbReference>
<dbReference type="FunFam" id="3.40.50.150:FF:000256">
    <property type="entry name" value="S-adenosyl-L-methionine-dependent methyltransferase superfamily protein"/>
    <property type="match status" value="1"/>
</dbReference>
<evidence type="ECO:0000256" key="2">
    <source>
        <dbReference type="ARBA" id="ARBA00022603"/>
    </source>
</evidence>
<evidence type="ECO:0000256" key="3">
    <source>
        <dbReference type="ARBA" id="ARBA00022679"/>
    </source>
</evidence>